<accession>A0A7W5V744</accession>
<name>A0A7W5V744_9ACTN</name>
<evidence type="ECO:0000313" key="3">
    <source>
        <dbReference type="EMBL" id="MBB3731847.1"/>
    </source>
</evidence>
<dbReference type="CDD" id="cd00198">
    <property type="entry name" value="vWFA"/>
    <property type="match status" value="1"/>
</dbReference>
<evidence type="ECO:0000259" key="1">
    <source>
        <dbReference type="Pfam" id="PF09967"/>
    </source>
</evidence>
<dbReference type="InterPro" id="IPR036465">
    <property type="entry name" value="vWFA_dom_sf"/>
</dbReference>
<proteinExistence type="predicted"/>
<gene>
    <name evidence="3" type="ORF">FHR33_007707</name>
</gene>
<feature type="domain" description="Putative metallopeptidase" evidence="2">
    <location>
        <begin position="156"/>
        <end position="227"/>
    </location>
</feature>
<dbReference type="InterPro" id="IPR018698">
    <property type="entry name" value="VWA-like_dom"/>
</dbReference>
<dbReference type="RefSeq" id="WP_183658369.1">
    <property type="nucleotide sequence ID" value="NZ_BAAAXX010000064.1"/>
</dbReference>
<feature type="domain" description="Putative metallopeptidase" evidence="2">
    <location>
        <begin position="10"/>
        <end position="112"/>
    </location>
</feature>
<reference evidence="3 4" key="1">
    <citation type="submission" date="2020-08" db="EMBL/GenBank/DDBJ databases">
        <title>Sequencing the genomes of 1000 actinobacteria strains.</title>
        <authorList>
            <person name="Klenk H.-P."/>
        </authorList>
    </citation>
    <scope>NUCLEOTIDE SEQUENCE [LARGE SCALE GENOMIC DNA]</scope>
    <source>
        <strain evidence="3 4">DSM 44320</strain>
    </source>
</reference>
<keyword evidence="4" id="KW-1185">Reference proteome</keyword>
<sequence length="355" mass="38043">MSGGTSVMERFAAARLLAATRAPYLASALFALTPLVHEDAEGACADANWNLHLGPGPVPVEELAWSLLHQVGHLLRGHLGVGEDGPRWNTAHDAEINDDLDGAPATAVTPDRLGLPSGLMAAEYHRLLDLIDVPPELEACAGAPFTGPAVMSALERDLLARAVASRIRGEAPYGWRRWAESILRPQADWRVVLAALVRRGLAQASGRVDYSYRRPSRRNVQGVVLPSLVRPLPRVVVLVDTSGSVTEPALRRVLGEIDGILRACGTGQVEVVCCDAAAHPVQRVTRAADVELVGGGGTDLRAGFEAARALRPDVLIALTDGDTPWPERRPRAQVIVCLLEERPTPPWARVVRVAA</sequence>
<feature type="domain" description="VWA-like" evidence="1">
    <location>
        <begin position="235"/>
        <end position="353"/>
    </location>
</feature>
<dbReference type="InterPro" id="IPR025154">
    <property type="entry name" value="Put_metallopeptidase_dom"/>
</dbReference>
<dbReference type="Pfam" id="PF13203">
    <property type="entry name" value="DUF2201_N"/>
    <property type="match status" value="2"/>
</dbReference>
<evidence type="ECO:0000259" key="2">
    <source>
        <dbReference type="Pfam" id="PF13203"/>
    </source>
</evidence>
<dbReference type="Pfam" id="PF09967">
    <property type="entry name" value="DUF2201"/>
    <property type="match status" value="1"/>
</dbReference>
<dbReference type="Proteomes" id="UP000579945">
    <property type="component" value="Unassembled WGS sequence"/>
</dbReference>
<dbReference type="EMBL" id="JACIBV010000001">
    <property type="protein sequence ID" value="MBB3731847.1"/>
    <property type="molecule type" value="Genomic_DNA"/>
</dbReference>
<dbReference type="PANTHER" id="PTHR38730:SF1">
    <property type="entry name" value="SLL7028 PROTEIN"/>
    <property type="match status" value="1"/>
</dbReference>
<protein>
    <submittedName>
        <fullName evidence="3">Putative metal-dependent peptidase</fullName>
    </submittedName>
</protein>
<evidence type="ECO:0000313" key="4">
    <source>
        <dbReference type="Proteomes" id="UP000579945"/>
    </source>
</evidence>
<organism evidence="3 4">
    <name type="scientific">Nonomuraea dietziae</name>
    <dbReference type="NCBI Taxonomy" id="65515"/>
    <lineage>
        <taxon>Bacteria</taxon>
        <taxon>Bacillati</taxon>
        <taxon>Actinomycetota</taxon>
        <taxon>Actinomycetes</taxon>
        <taxon>Streptosporangiales</taxon>
        <taxon>Streptosporangiaceae</taxon>
        <taxon>Nonomuraea</taxon>
    </lineage>
</organism>
<dbReference type="GeneID" id="95393908"/>
<dbReference type="AlphaFoldDB" id="A0A7W5V744"/>
<comment type="caution">
    <text evidence="3">The sequence shown here is derived from an EMBL/GenBank/DDBJ whole genome shotgun (WGS) entry which is preliminary data.</text>
</comment>
<dbReference type="PANTHER" id="PTHR38730">
    <property type="entry name" value="SLL7028 PROTEIN"/>
    <property type="match status" value="1"/>
</dbReference>
<dbReference type="SUPFAM" id="SSF53300">
    <property type="entry name" value="vWA-like"/>
    <property type="match status" value="1"/>
</dbReference>